<keyword evidence="1" id="KW-0472">Membrane</keyword>
<evidence type="ECO:0000313" key="2">
    <source>
        <dbReference type="EMBL" id="KAK6937860.1"/>
    </source>
</evidence>
<sequence length="103" mass="11632">MLVHMVMHVTTRGDKPGWTPEDLNSGHIDSFYFLVAVLTAIDFVIYLSCAKWYKHINVEGDELGKIEVEGQDQVHGAYKGPVDDGKKIPSIRIVYRPTSILIF</sequence>
<gene>
    <name evidence="2" type="ORF">RJ641_031368</name>
</gene>
<evidence type="ECO:0000313" key="3">
    <source>
        <dbReference type="Proteomes" id="UP001370490"/>
    </source>
</evidence>
<keyword evidence="1" id="KW-1133">Transmembrane helix</keyword>
<keyword evidence="1" id="KW-0812">Transmembrane</keyword>
<evidence type="ECO:0000256" key="1">
    <source>
        <dbReference type="SAM" id="Phobius"/>
    </source>
</evidence>
<keyword evidence="3" id="KW-1185">Reference proteome</keyword>
<dbReference type="Gene3D" id="1.20.1250.20">
    <property type="entry name" value="MFS general substrate transporter like domains"/>
    <property type="match status" value="1"/>
</dbReference>
<proteinExistence type="predicted"/>
<dbReference type="InterPro" id="IPR036259">
    <property type="entry name" value="MFS_trans_sf"/>
</dbReference>
<organism evidence="2 3">
    <name type="scientific">Dillenia turbinata</name>
    <dbReference type="NCBI Taxonomy" id="194707"/>
    <lineage>
        <taxon>Eukaryota</taxon>
        <taxon>Viridiplantae</taxon>
        <taxon>Streptophyta</taxon>
        <taxon>Embryophyta</taxon>
        <taxon>Tracheophyta</taxon>
        <taxon>Spermatophyta</taxon>
        <taxon>Magnoliopsida</taxon>
        <taxon>eudicotyledons</taxon>
        <taxon>Gunneridae</taxon>
        <taxon>Pentapetalae</taxon>
        <taxon>Dilleniales</taxon>
        <taxon>Dilleniaceae</taxon>
        <taxon>Dillenia</taxon>
    </lineage>
</organism>
<dbReference type="EMBL" id="JBAMMX010000006">
    <property type="protein sequence ID" value="KAK6937860.1"/>
    <property type="molecule type" value="Genomic_DNA"/>
</dbReference>
<reference evidence="2 3" key="1">
    <citation type="submission" date="2023-12" db="EMBL/GenBank/DDBJ databases">
        <title>A high-quality genome assembly for Dillenia turbinata (Dilleniales).</title>
        <authorList>
            <person name="Chanderbali A."/>
        </authorList>
    </citation>
    <scope>NUCLEOTIDE SEQUENCE [LARGE SCALE GENOMIC DNA]</scope>
    <source>
        <strain evidence="2">LSX21</strain>
        <tissue evidence="2">Leaf</tissue>
    </source>
</reference>
<dbReference type="AlphaFoldDB" id="A0AAN8ZKW4"/>
<accession>A0AAN8ZKW4</accession>
<feature type="transmembrane region" description="Helical" evidence="1">
    <location>
        <begin position="30"/>
        <end position="49"/>
    </location>
</feature>
<protein>
    <submittedName>
        <fullName evidence="2">Uncharacterized protein</fullName>
    </submittedName>
</protein>
<comment type="caution">
    <text evidence="2">The sequence shown here is derived from an EMBL/GenBank/DDBJ whole genome shotgun (WGS) entry which is preliminary data.</text>
</comment>
<name>A0AAN8ZKW4_9MAGN</name>
<dbReference type="Proteomes" id="UP001370490">
    <property type="component" value="Unassembled WGS sequence"/>
</dbReference>